<protein>
    <submittedName>
        <fullName evidence="1">Uncharacterized protein</fullName>
    </submittedName>
</protein>
<dbReference type="EMBL" id="LK996017">
    <property type="protein sequence ID" value="CDX01663.1"/>
    <property type="molecule type" value="Genomic_DNA"/>
</dbReference>
<accession>A0A098AYG4</accession>
<organism evidence="1">
    <name type="scientific">Desulfitobacterium hafniense</name>
    <name type="common">Desulfitobacterium frappieri</name>
    <dbReference type="NCBI Taxonomy" id="49338"/>
    <lineage>
        <taxon>Bacteria</taxon>
        <taxon>Bacillati</taxon>
        <taxon>Bacillota</taxon>
        <taxon>Clostridia</taxon>
        <taxon>Eubacteriales</taxon>
        <taxon>Desulfitobacteriaceae</taxon>
        <taxon>Desulfitobacterium</taxon>
    </lineage>
</organism>
<dbReference type="AlphaFoldDB" id="A0A098AYG4"/>
<sequence length="30" mass="3556">MQSNRLCNFFTLPGNYNLDMKVDFKEGFPE</sequence>
<gene>
    <name evidence="1" type="ORF">DPCES_1776</name>
</gene>
<evidence type="ECO:0000313" key="1">
    <source>
        <dbReference type="EMBL" id="CDX01663.1"/>
    </source>
</evidence>
<name>A0A098AYG4_DESHA</name>
<dbReference type="PATRIC" id="fig|49338.4.peg.1910"/>
<proteinExistence type="predicted"/>
<reference evidence="1" key="1">
    <citation type="submission" date="2014-07" db="EMBL/GenBank/DDBJ databases">
        <authorList>
            <person name="Hornung V.Bastian."/>
        </authorList>
    </citation>
    <scope>NUCLEOTIDE SEQUENCE</scope>
    <source>
        <strain evidence="1">PCE-S</strain>
    </source>
</reference>